<dbReference type="Pfam" id="PF01429">
    <property type="entry name" value="MBD"/>
    <property type="match status" value="1"/>
</dbReference>
<name>M3ZVU6_XIPMA</name>
<dbReference type="eggNOG" id="KOG1141">
    <property type="taxonomic scope" value="Eukaryota"/>
</dbReference>
<evidence type="ECO:0000256" key="10">
    <source>
        <dbReference type="ARBA" id="ARBA00022776"/>
    </source>
</evidence>
<evidence type="ECO:0000256" key="18">
    <source>
        <dbReference type="ARBA" id="ARBA00049087"/>
    </source>
</evidence>
<dbReference type="Gene3D" id="2.170.270.10">
    <property type="entry name" value="SET domain"/>
    <property type="match status" value="2"/>
</dbReference>
<evidence type="ECO:0000256" key="11">
    <source>
        <dbReference type="ARBA" id="ARBA00022833"/>
    </source>
</evidence>
<dbReference type="PROSITE" id="PS50280">
    <property type="entry name" value="SET"/>
    <property type="match status" value="1"/>
</dbReference>
<dbReference type="GO" id="GO:0051301">
    <property type="term" value="P:cell division"/>
    <property type="evidence" value="ECO:0007669"/>
    <property type="project" value="UniProtKB-KW"/>
</dbReference>
<reference evidence="24" key="1">
    <citation type="submission" date="2012-01" db="EMBL/GenBank/DDBJ databases">
        <authorList>
            <person name="Walter R."/>
            <person name="Schartl M."/>
            <person name="Warren W."/>
        </authorList>
    </citation>
    <scope>NUCLEOTIDE SEQUENCE [LARGE SCALE GENOMIC DNA]</scope>
    <source>
        <strain evidence="24">JP 163 A</strain>
    </source>
</reference>
<dbReference type="SMART" id="SM00391">
    <property type="entry name" value="MBD"/>
    <property type="match status" value="1"/>
</dbReference>
<dbReference type="SUPFAM" id="SSF82199">
    <property type="entry name" value="SET domain"/>
    <property type="match status" value="1"/>
</dbReference>
<evidence type="ECO:0000259" key="22">
    <source>
        <dbReference type="PROSITE" id="PS50868"/>
    </source>
</evidence>
<protein>
    <recommendedName>
        <fullName evidence="16">Histone-lysine N-methyltransferase SETDB2</fullName>
        <ecNumber evidence="15">2.1.1.366</ecNumber>
    </recommendedName>
    <alternativeName>
        <fullName evidence="17">SET domain bifurcated 2</fullName>
    </alternativeName>
</protein>
<comment type="catalytic activity">
    <reaction evidence="18">
        <text>N(6),N(6)-dimethyl-L-lysyl(9)-[histone H3] + S-adenosyl-L-methionine = N(6),N(6),N(6)-trimethyl-L-lysyl(9)-[histone H3] + S-adenosyl-L-homocysteine + H(+)</text>
        <dbReference type="Rhea" id="RHEA:60288"/>
        <dbReference type="Rhea" id="RHEA-COMP:15538"/>
        <dbReference type="Rhea" id="RHEA-COMP:15541"/>
        <dbReference type="ChEBI" id="CHEBI:15378"/>
        <dbReference type="ChEBI" id="CHEBI:57856"/>
        <dbReference type="ChEBI" id="CHEBI:59789"/>
        <dbReference type="ChEBI" id="CHEBI:61961"/>
        <dbReference type="ChEBI" id="CHEBI:61976"/>
        <dbReference type="EC" id="2.1.1.366"/>
    </reaction>
</comment>
<evidence type="ECO:0000256" key="5">
    <source>
        <dbReference type="ARBA" id="ARBA00022603"/>
    </source>
</evidence>
<keyword evidence="12" id="KW-0156">Chromatin regulator</keyword>
<dbReference type="CDD" id="cd10523">
    <property type="entry name" value="SET_SETDB2"/>
    <property type="match status" value="1"/>
</dbReference>
<feature type="domain" description="SET" evidence="20">
    <location>
        <begin position="331"/>
        <end position="520"/>
    </location>
</feature>
<evidence type="ECO:0000256" key="8">
    <source>
        <dbReference type="ARBA" id="ARBA00022691"/>
    </source>
</evidence>
<evidence type="ECO:0000256" key="14">
    <source>
        <dbReference type="ARBA" id="ARBA00023306"/>
    </source>
</evidence>
<dbReference type="AlphaFoldDB" id="M3ZVU6"/>
<dbReference type="InterPro" id="IPR001739">
    <property type="entry name" value="Methyl_CpG_DNA-bd"/>
</dbReference>
<keyword evidence="3" id="KW-0158">Chromosome</keyword>
<dbReference type="Proteomes" id="UP000002852">
    <property type="component" value="Unassembled WGS sequence"/>
</dbReference>
<evidence type="ECO:0000256" key="3">
    <source>
        <dbReference type="ARBA" id="ARBA00022454"/>
    </source>
</evidence>
<dbReference type="EC" id="2.1.1.366" evidence="15"/>
<evidence type="ECO:0000256" key="19">
    <source>
        <dbReference type="SAM" id="MobiDB-lite"/>
    </source>
</evidence>
<feature type="region of interest" description="Disordered" evidence="19">
    <location>
        <begin position="416"/>
        <end position="439"/>
    </location>
</feature>
<sequence length="568" mass="61908">MLAAEGAVCVLQLTAGVGSAERAKSFWAEKDVEQVFTGVFQYLDHLKQALQKKTALDKGTGPSWLGSRLSWLLPAHFNGLSPPAGREELLPPLMPVQLQYHPHPCCKACLPGLPRTPQSSSLLYGQNPLKVPLLCGFKRLSAMPLASSTGTGPDGLDAAAAGGDWDVIYKTPCGQSLRNFQDVESFLSVTESYDVLQVDFFTFNHLVQLDPTPLPAQPRADLSRGAEPVPVELVVGEGRTRPAGFRYRKDRWPHGCFLSRGAALFDACCDCSDGCGDARHCACVAMTTRGQGYSYQRLLEPVQSGLFECGPWCGCDRARCQNRLVQRGVRVRLQVFETEDRGWGVRCRDDLDRGTFVCIYAGVVLLTGVVLPTEPLPPKLTRAELPSDDEVEVVTEWLAPPILEVRSDLLEAAPGSAPSTQHVPVIQRPGESSGAAQNHDQVGFCPGCPTSFKRGAEREEVCFIDASKEGNVGRFINHSCQPNLFIQNVFTDSHDPAFPVIAFFTNRVVKAGTELTWNYSSDVHTSSSEQEQEVPCLCRSNGCQGWLHLEEQLCDVCAAEGPGGSEEN</sequence>
<keyword evidence="6" id="KW-0132">Cell division</keyword>
<dbReference type="PROSITE" id="PS50867">
    <property type="entry name" value="PRE_SET"/>
    <property type="match status" value="1"/>
</dbReference>
<evidence type="ECO:0000256" key="4">
    <source>
        <dbReference type="ARBA" id="ARBA00022473"/>
    </source>
</evidence>
<dbReference type="OMA" id="DWDVIYK"/>
<dbReference type="Ensembl" id="ENSXMAT00000006348.2">
    <property type="protein sequence ID" value="ENSXMAP00000006340.2"/>
    <property type="gene ID" value="ENSXMAG00000006323.2"/>
</dbReference>
<keyword evidence="10" id="KW-0498">Mitosis</keyword>
<evidence type="ECO:0000256" key="13">
    <source>
        <dbReference type="ARBA" id="ARBA00023242"/>
    </source>
</evidence>
<dbReference type="GO" id="GO:0032259">
    <property type="term" value="P:methylation"/>
    <property type="evidence" value="ECO:0007669"/>
    <property type="project" value="UniProtKB-KW"/>
</dbReference>
<dbReference type="InParanoid" id="M3ZVU6"/>
<evidence type="ECO:0000313" key="24">
    <source>
        <dbReference type="Proteomes" id="UP000002852"/>
    </source>
</evidence>
<dbReference type="PROSITE" id="PS50868">
    <property type="entry name" value="POST_SET"/>
    <property type="match status" value="1"/>
</dbReference>
<evidence type="ECO:0000256" key="17">
    <source>
        <dbReference type="ARBA" id="ARBA00042995"/>
    </source>
</evidence>
<reference evidence="23" key="3">
    <citation type="submission" date="2025-08" db="UniProtKB">
        <authorList>
            <consortium name="Ensembl"/>
        </authorList>
    </citation>
    <scope>IDENTIFICATION</scope>
    <source>
        <strain evidence="23">JP 163 A</strain>
    </source>
</reference>
<dbReference type="GO" id="GO:0140947">
    <property type="term" value="F:histone H3K9me2 methyltransferase activity"/>
    <property type="evidence" value="ECO:0007669"/>
    <property type="project" value="UniProtKB-EC"/>
</dbReference>
<dbReference type="GO" id="GO:0005634">
    <property type="term" value="C:nucleus"/>
    <property type="evidence" value="ECO:0007669"/>
    <property type="project" value="UniProtKB-SubCell"/>
</dbReference>
<reference evidence="24" key="2">
    <citation type="journal article" date="2013" name="Nat. Genet.">
        <title>The genome of the platyfish, Xiphophorus maculatus, provides insights into evolutionary adaptation and several complex traits.</title>
        <authorList>
            <person name="Schartl M."/>
            <person name="Walter R.B."/>
            <person name="Shen Y."/>
            <person name="Garcia T."/>
            <person name="Catchen J."/>
            <person name="Amores A."/>
            <person name="Braasch I."/>
            <person name="Chalopin D."/>
            <person name="Volff J.N."/>
            <person name="Lesch K.P."/>
            <person name="Bisazza A."/>
            <person name="Minx P."/>
            <person name="Hillier L."/>
            <person name="Wilson R.K."/>
            <person name="Fuerstenberg S."/>
            <person name="Boore J."/>
            <person name="Searle S."/>
            <person name="Postlethwait J.H."/>
            <person name="Warren W.C."/>
        </authorList>
    </citation>
    <scope>NUCLEOTIDE SEQUENCE [LARGE SCALE GENOMIC DNA]</scope>
    <source>
        <strain evidence="24">JP 163 A</strain>
    </source>
</reference>
<dbReference type="SUPFAM" id="SSF54171">
    <property type="entry name" value="DNA-binding domain"/>
    <property type="match status" value="1"/>
</dbReference>
<dbReference type="Pfam" id="PF00856">
    <property type="entry name" value="SET"/>
    <property type="match status" value="1"/>
</dbReference>
<dbReference type="GeneTree" id="ENSGT00940000158209"/>
<dbReference type="GO" id="GO:0003677">
    <property type="term" value="F:DNA binding"/>
    <property type="evidence" value="ECO:0007669"/>
    <property type="project" value="InterPro"/>
</dbReference>
<accession>M3ZVU6</accession>
<keyword evidence="24" id="KW-1185">Reference proteome</keyword>
<dbReference type="STRING" id="8083.ENSXMAP00000006340"/>
<organism evidence="23 24">
    <name type="scientific">Xiphophorus maculatus</name>
    <name type="common">Southern platyfish</name>
    <name type="synonym">Platypoecilus maculatus</name>
    <dbReference type="NCBI Taxonomy" id="8083"/>
    <lineage>
        <taxon>Eukaryota</taxon>
        <taxon>Metazoa</taxon>
        <taxon>Chordata</taxon>
        <taxon>Craniata</taxon>
        <taxon>Vertebrata</taxon>
        <taxon>Euteleostomi</taxon>
        <taxon>Actinopterygii</taxon>
        <taxon>Neopterygii</taxon>
        <taxon>Teleostei</taxon>
        <taxon>Neoteleostei</taxon>
        <taxon>Acanthomorphata</taxon>
        <taxon>Ovalentaria</taxon>
        <taxon>Atherinomorphae</taxon>
        <taxon>Cyprinodontiformes</taxon>
        <taxon>Poeciliidae</taxon>
        <taxon>Poeciliinae</taxon>
        <taxon>Xiphophorus</taxon>
    </lineage>
</organism>
<keyword evidence="8" id="KW-0949">S-adenosyl-L-methionine</keyword>
<dbReference type="GO" id="GO:0008270">
    <property type="term" value="F:zinc ion binding"/>
    <property type="evidence" value="ECO:0007669"/>
    <property type="project" value="InterPro"/>
</dbReference>
<dbReference type="InterPro" id="IPR007728">
    <property type="entry name" value="Pre-SET_dom"/>
</dbReference>
<evidence type="ECO:0000259" key="21">
    <source>
        <dbReference type="PROSITE" id="PS50867"/>
    </source>
</evidence>
<keyword evidence="7" id="KW-0808">Transferase</keyword>
<dbReference type="InterPro" id="IPR051516">
    <property type="entry name" value="SETDB_methyltransferase"/>
</dbReference>
<dbReference type="SMART" id="SM00468">
    <property type="entry name" value="PreSET"/>
    <property type="match status" value="1"/>
</dbReference>
<dbReference type="InterPro" id="IPR003616">
    <property type="entry name" value="Post-SET_dom"/>
</dbReference>
<dbReference type="PANTHER" id="PTHR46024:SF3">
    <property type="entry name" value="HISTONE-LYSINE N-METHYLTRANSFERASE SETDB2"/>
    <property type="match status" value="1"/>
</dbReference>
<dbReference type="Pfam" id="PF05033">
    <property type="entry name" value="Pre-SET"/>
    <property type="match status" value="1"/>
</dbReference>
<dbReference type="GO" id="GO:0005694">
    <property type="term" value="C:chromosome"/>
    <property type="evidence" value="ECO:0007669"/>
    <property type="project" value="UniProtKB-SubCell"/>
</dbReference>
<evidence type="ECO:0000256" key="9">
    <source>
        <dbReference type="ARBA" id="ARBA00022723"/>
    </source>
</evidence>
<evidence type="ECO:0000256" key="15">
    <source>
        <dbReference type="ARBA" id="ARBA00039052"/>
    </source>
</evidence>
<dbReference type="GO" id="GO:0010629">
    <property type="term" value="P:negative regulation of gene expression"/>
    <property type="evidence" value="ECO:0007669"/>
    <property type="project" value="TreeGrafter"/>
</dbReference>
<dbReference type="PANTHER" id="PTHR46024">
    <property type="entry name" value="HISTONE-LYSINE N-METHYLTRANSFERASE EGGLESS"/>
    <property type="match status" value="1"/>
</dbReference>
<evidence type="ECO:0000256" key="6">
    <source>
        <dbReference type="ARBA" id="ARBA00022618"/>
    </source>
</evidence>
<evidence type="ECO:0000256" key="1">
    <source>
        <dbReference type="ARBA" id="ARBA00004123"/>
    </source>
</evidence>
<evidence type="ECO:0000256" key="12">
    <source>
        <dbReference type="ARBA" id="ARBA00022853"/>
    </source>
</evidence>
<dbReference type="SMART" id="SM00317">
    <property type="entry name" value="SET"/>
    <property type="match status" value="1"/>
</dbReference>
<keyword evidence="4" id="KW-0217">Developmental protein</keyword>
<keyword evidence="11" id="KW-0862">Zinc</keyword>
<dbReference type="InterPro" id="IPR001214">
    <property type="entry name" value="SET_dom"/>
</dbReference>
<keyword evidence="9" id="KW-0479">Metal-binding</keyword>
<keyword evidence="13" id="KW-0539">Nucleus</keyword>
<keyword evidence="5" id="KW-0489">Methyltransferase</keyword>
<evidence type="ECO:0000259" key="20">
    <source>
        <dbReference type="PROSITE" id="PS50280"/>
    </source>
</evidence>
<dbReference type="HOGENOM" id="CLU_003279_2_0_1"/>
<evidence type="ECO:0000256" key="16">
    <source>
        <dbReference type="ARBA" id="ARBA00040299"/>
    </source>
</evidence>
<proteinExistence type="predicted"/>
<evidence type="ECO:0000256" key="7">
    <source>
        <dbReference type="ARBA" id="ARBA00022679"/>
    </source>
</evidence>
<feature type="domain" description="Post-SET" evidence="22">
    <location>
        <begin position="532"/>
        <end position="548"/>
    </location>
</feature>
<dbReference type="InterPro" id="IPR016177">
    <property type="entry name" value="DNA-bd_dom_sf"/>
</dbReference>
<feature type="domain" description="Pre-SET" evidence="21">
    <location>
        <begin position="267"/>
        <end position="328"/>
    </location>
</feature>
<dbReference type="InterPro" id="IPR046341">
    <property type="entry name" value="SET_dom_sf"/>
</dbReference>
<comment type="subcellular location">
    <subcellularLocation>
        <location evidence="2">Chromosome</location>
    </subcellularLocation>
    <subcellularLocation>
        <location evidence="1">Nucleus</location>
    </subcellularLocation>
</comment>
<evidence type="ECO:0000313" key="23">
    <source>
        <dbReference type="Ensembl" id="ENSXMAP00000006340.2"/>
    </source>
</evidence>
<reference evidence="23" key="4">
    <citation type="submission" date="2025-09" db="UniProtKB">
        <authorList>
            <consortium name="Ensembl"/>
        </authorList>
    </citation>
    <scope>IDENTIFICATION</scope>
    <source>
        <strain evidence="23">JP 163 A</strain>
    </source>
</reference>
<evidence type="ECO:0000256" key="2">
    <source>
        <dbReference type="ARBA" id="ARBA00004286"/>
    </source>
</evidence>
<keyword evidence="14" id="KW-0131">Cell cycle</keyword>
<dbReference type="GO" id="GO:0070828">
    <property type="term" value="P:heterochromatin organization"/>
    <property type="evidence" value="ECO:0007669"/>
    <property type="project" value="TreeGrafter"/>
</dbReference>